<organism evidence="1 2">
    <name type="scientific">Mycolicibacterium wolinskyi</name>
    <dbReference type="NCBI Taxonomy" id="59750"/>
    <lineage>
        <taxon>Bacteria</taxon>
        <taxon>Bacillati</taxon>
        <taxon>Actinomycetota</taxon>
        <taxon>Actinomycetes</taxon>
        <taxon>Mycobacteriales</taxon>
        <taxon>Mycobacteriaceae</taxon>
        <taxon>Mycolicibacterium</taxon>
    </lineage>
</organism>
<evidence type="ECO:0000313" key="1">
    <source>
        <dbReference type="EMBL" id="KWX23197.1"/>
    </source>
</evidence>
<name>A0A132PLY3_9MYCO</name>
<dbReference type="EMBL" id="LGTW01000009">
    <property type="protein sequence ID" value="KWX23197.1"/>
    <property type="molecule type" value="Genomic_DNA"/>
</dbReference>
<gene>
    <name evidence="1" type="ORF">AFM11_15320</name>
</gene>
<protein>
    <submittedName>
        <fullName evidence="1">Uncharacterized protein</fullName>
    </submittedName>
</protein>
<reference evidence="1 2" key="1">
    <citation type="submission" date="2015-07" db="EMBL/GenBank/DDBJ databases">
        <title>A draft genome sequence of Mycobacterium wolinskyi.</title>
        <authorList>
            <person name="de Man T.J."/>
            <person name="Perry K.A."/>
            <person name="Coulliette A.D."/>
            <person name="Jensen B."/>
            <person name="Toney N.C."/>
            <person name="Limbago B.M."/>
            <person name="Noble-Wang J."/>
        </authorList>
    </citation>
    <scope>NUCLEOTIDE SEQUENCE [LARGE SCALE GENOMIC DNA]</scope>
    <source>
        <strain evidence="1 2">CDC_01</strain>
    </source>
</reference>
<accession>A0A132PLY3</accession>
<dbReference type="AlphaFoldDB" id="A0A132PLY3"/>
<dbReference type="RefSeq" id="WP_067850190.1">
    <property type="nucleotide sequence ID" value="NZ_LGTW01000009.1"/>
</dbReference>
<comment type="caution">
    <text evidence="1">The sequence shown here is derived from an EMBL/GenBank/DDBJ whole genome shotgun (WGS) entry which is preliminary data.</text>
</comment>
<proteinExistence type="predicted"/>
<evidence type="ECO:0000313" key="2">
    <source>
        <dbReference type="Proteomes" id="UP000070612"/>
    </source>
</evidence>
<dbReference type="PATRIC" id="fig|59750.3.peg.7178"/>
<dbReference type="Proteomes" id="UP000070612">
    <property type="component" value="Unassembled WGS sequence"/>
</dbReference>
<keyword evidence="2" id="KW-1185">Reference proteome</keyword>
<sequence length="380" mass="42014">MTTVPVTAEDVFQVRKKQELANLRSLQATLATEVAAETATRSIRDRIELQLAARVEQITSQARDCATLRDIVDNAVRPIAGEVQTYLQGVLYRRAGLDNGTGAVAQWMLNDIADRAGVGPQVLVAFDDAEHIVHTFGMIRMRQQDTTVWRLPILVHELGHHVAHHLRNPEFGAFDKFPIMRYLENAANNDRDLRHLHELFADIFATYVLGAAYPTCVLIQQARGDQDFDDHDDTHPSWPARVHAMIAALRAMASIDPKDPTCHAFANLADREVEPLWSALNDGGTPASTGDLARLQQVAADVVGLLGKHCPSRLRCDFGPQHQLYKTLTATPAVTAPDGTTIAHVLDAAWRWRANNIACDEHLLTVVSNNALRWCAAATR</sequence>